<proteinExistence type="predicted"/>
<sequence length="738" mass="84168">MSDIDDQLSTLCEVCLKVFSLNPDNDTEYSHHPNLEALRQAKEGGCSLCNVIWDSIQDHHEGEIVWRRRKIFDQPPVMLQFYSKNHEKEEDWRVDLGIGPLKEYDNSDGDEPCSRKHTPGTKTDSPETWRLINHWLHDCISNHTGCTMSKRDSNSSRNNLPDRIIDVGKPGDATVRLRCAVDMNPEERTSRYLTLSHRWPKGQLISLTDKTLASFKRGIPISDLPKTFQDAAQATRQLKERFLWIDSLCIMQDSVSDWREQAAKMGSIYMYGLCNLAATAASDSTGGLFFDRNVAAIHHLRVRCNWTFLGPIGRYPHTSGGLFRVDDFLLLNKMVEHTELNTRAWVFQERLLSPRIVHFAQNQLVWECRNGRACEMYPDGAPNGPGSIAKWSHFWPIKTFAQELTTKGAKTHRDWRLIVQRYSGLDLTKRKDVLVALSGLAKLMQNAMGDEYLAGLWETTIAHDLLWERTGRIAHRQGDATDIGKSFAPTWSWAFLDYQVAWDNFQEWATEIHMTLLRSDFLPIPAQTFIQEPTPRNGRDPLTGIFRNGSAASNHGGGESNSGIGAASDSTRKLYLKGRIFKVPCSKNKRYVPMPSTNPENKVIEVVISGHTYPAWVIYDNPQEQDVFFIYRDTFPASYGEFQFMPVAYCPIEAYGYRWYGLILKAGEDLPDHYRRTGRLEILMSPDQLAEALRSGDRGGQLESFDSDLQWLITLQGVKAFDNLDMARHGYECEITLV</sequence>
<name>A0A177ADK4_9PEZI</name>
<dbReference type="GeneID" id="36285867"/>
<feature type="domain" description="Heterokaryon incompatibility" evidence="2">
    <location>
        <begin position="192"/>
        <end position="349"/>
    </location>
</feature>
<feature type="region of interest" description="Disordered" evidence="1">
    <location>
        <begin position="103"/>
        <end position="125"/>
    </location>
</feature>
<accession>A0A177ADK4</accession>
<dbReference type="InterPro" id="IPR010730">
    <property type="entry name" value="HET"/>
</dbReference>
<dbReference type="RefSeq" id="XP_024325429.1">
    <property type="nucleotide sequence ID" value="XM_024466443.1"/>
</dbReference>
<evidence type="ECO:0000259" key="2">
    <source>
        <dbReference type="Pfam" id="PF06985"/>
    </source>
</evidence>
<evidence type="ECO:0000313" key="3">
    <source>
        <dbReference type="EMBL" id="OAF60147.1"/>
    </source>
</evidence>
<dbReference type="Pfam" id="PF06985">
    <property type="entry name" value="HET"/>
    <property type="match status" value="1"/>
</dbReference>
<evidence type="ECO:0000256" key="1">
    <source>
        <dbReference type="SAM" id="MobiDB-lite"/>
    </source>
</evidence>
<dbReference type="PANTHER" id="PTHR33112:SF9">
    <property type="entry name" value="HETEROKARYON INCOMPATIBILITY DOMAIN-CONTAINING PROTEIN"/>
    <property type="match status" value="1"/>
</dbReference>
<protein>
    <recommendedName>
        <fullName evidence="2">Heterokaryon incompatibility domain-containing protein</fullName>
    </recommendedName>
</protein>
<dbReference type="OrthoDB" id="5362512at2759"/>
<organism evidence="3">
    <name type="scientific">Pseudogymnoascus destructans</name>
    <dbReference type="NCBI Taxonomy" id="655981"/>
    <lineage>
        <taxon>Eukaryota</taxon>
        <taxon>Fungi</taxon>
        <taxon>Dikarya</taxon>
        <taxon>Ascomycota</taxon>
        <taxon>Pezizomycotina</taxon>
        <taxon>Leotiomycetes</taxon>
        <taxon>Thelebolales</taxon>
        <taxon>Thelebolaceae</taxon>
        <taxon>Pseudogymnoascus</taxon>
    </lineage>
</organism>
<reference evidence="3" key="1">
    <citation type="submission" date="2016-03" db="EMBL/GenBank/DDBJ databases">
        <title>Updated assembly of Pseudogymnoascus destructans, the fungus causing white-nose syndrome of bats.</title>
        <authorList>
            <person name="Palmer J.M."/>
            <person name="Drees K.P."/>
            <person name="Foster J.T."/>
            <person name="Lindner D.L."/>
        </authorList>
    </citation>
    <scope>NUCLEOTIDE SEQUENCE [LARGE SCALE GENOMIC DNA]</scope>
    <source>
        <strain evidence="3">20631-21</strain>
    </source>
</reference>
<dbReference type="eggNOG" id="ENOG502S8TM">
    <property type="taxonomic scope" value="Eukaryota"/>
</dbReference>
<dbReference type="EMBL" id="KV441392">
    <property type="protein sequence ID" value="OAF60147.1"/>
    <property type="molecule type" value="Genomic_DNA"/>
</dbReference>
<dbReference type="Proteomes" id="UP000077154">
    <property type="component" value="Unassembled WGS sequence"/>
</dbReference>
<dbReference type="PANTHER" id="PTHR33112">
    <property type="entry name" value="DOMAIN PROTEIN, PUTATIVE-RELATED"/>
    <property type="match status" value="1"/>
</dbReference>
<dbReference type="AlphaFoldDB" id="A0A177ADK4"/>
<dbReference type="VEuPathDB" id="FungiDB:GMDG_00165"/>
<gene>
    <name evidence="3" type="ORF">VC83_02788</name>
</gene>